<dbReference type="Proteomes" id="UP000018227">
    <property type="component" value="Unassembled WGS sequence"/>
</dbReference>
<evidence type="ECO:0000256" key="1">
    <source>
        <dbReference type="SAM" id="SignalP"/>
    </source>
</evidence>
<comment type="caution">
    <text evidence="2">The sequence shown here is derived from an EMBL/GenBank/DDBJ whole genome shotgun (WGS) entry which is preliminary data.</text>
</comment>
<dbReference type="AlphaFoldDB" id="V2ZBY9"/>
<keyword evidence="1" id="KW-0732">Signal</keyword>
<dbReference type="RefSeq" id="WP_023353068.1">
    <property type="nucleotide sequence ID" value="NZ_KI535366.1"/>
</dbReference>
<dbReference type="EMBL" id="ACIL03000003">
    <property type="protein sequence ID" value="ESL04450.1"/>
    <property type="molecule type" value="Genomic_DNA"/>
</dbReference>
<protein>
    <submittedName>
        <fullName evidence="2">Uncharacterized protein</fullName>
    </submittedName>
</protein>
<sequence>MLKKMTIKMSLAVLFLMVVSFFIPAKITQAKTAVGHIVFSEKEMKQRIAEIKKYYYKQPKKLTKKSIEYRDKYSDEAVIRFDYYLLGKDLMFAYGVETKQKTEYRLYFYKDQIIKVLIDKKGKKRQTLDQFYVKFDSTFYDENLIYYLDLENFFRITVAELFKKTPRAKSDGYIFITDISYKNNKSITYHTGNGYGSDGVMISLDTEAYTAKLARNVKVKDYTESPDEYKALTLESLYREFSGYYIPAGITVKNGQVVEIELPYQP</sequence>
<gene>
    <name evidence="2" type="ORF">GCWU0000282_000164</name>
</gene>
<name>V2ZBY9_9FIRM</name>
<keyword evidence="3" id="KW-1185">Reference proteome</keyword>
<feature type="signal peptide" evidence="1">
    <location>
        <begin position="1"/>
        <end position="25"/>
    </location>
</feature>
<reference evidence="2 3" key="1">
    <citation type="submission" date="2013-06" db="EMBL/GenBank/DDBJ databases">
        <authorList>
            <person name="Weinstock G."/>
            <person name="Sodergren E."/>
            <person name="Clifton S."/>
            <person name="Fulton L."/>
            <person name="Fulton B."/>
            <person name="Courtney L."/>
            <person name="Fronick C."/>
            <person name="Harrison M."/>
            <person name="Strong C."/>
            <person name="Farmer C."/>
            <person name="Delahaunty K."/>
            <person name="Markovic C."/>
            <person name="Hall O."/>
            <person name="Minx P."/>
            <person name="Tomlinson C."/>
            <person name="Mitreva M."/>
            <person name="Nelson J."/>
            <person name="Hou S."/>
            <person name="Wollam A."/>
            <person name="Pepin K.H."/>
            <person name="Johnson M."/>
            <person name="Bhonagiri V."/>
            <person name="Nash W.E."/>
            <person name="Warren W."/>
            <person name="Chinwalla A."/>
            <person name="Mardis E.R."/>
            <person name="Wilson R.K."/>
        </authorList>
    </citation>
    <scope>NUCLEOTIDE SEQUENCE [LARGE SCALE GENOMIC DNA]</scope>
    <source>
        <strain evidence="2 3">ATCC 51271</strain>
    </source>
</reference>
<proteinExistence type="predicted"/>
<organism evidence="2 3">
    <name type="scientific">Catonella morbi ATCC 51271</name>
    <dbReference type="NCBI Taxonomy" id="592026"/>
    <lineage>
        <taxon>Bacteria</taxon>
        <taxon>Bacillati</taxon>
        <taxon>Bacillota</taxon>
        <taxon>Clostridia</taxon>
        <taxon>Lachnospirales</taxon>
        <taxon>Lachnospiraceae</taxon>
        <taxon>Catonella</taxon>
    </lineage>
</organism>
<dbReference type="HOGENOM" id="CLU_1052489_0_0_9"/>
<evidence type="ECO:0000313" key="3">
    <source>
        <dbReference type="Proteomes" id="UP000018227"/>
    </source>
</evidence>
<dbReference type="STRING" id="592026.GCWU0000282_000164"/>
<feature type="chain" id="PRO_5039219328" evidence="1">
    <location>
        <begin position="26"/>
        <end position="266"/>
    </location>
</feature>
<evidence type="ECO:0000313" key="2">
    <source>
        <dbReference type="EMBL" id="ESL04450.1"/>
    </source>
</evidence>
<accession>V2ZBY9</accession>